<organism evidence="1">
    <name type="scientific">marine sediment metagenome</name>
    <dbReference type="NCBI Taxonomy" id="412755"/>
    <lineage>
        <taxon>unclassified sequences</taxon>
        <taxon>metagenomes</taxon>
        <taxon>ecological metagenomes</taxon>
    </lineage>
</organism>
<feature type="non-terminal residue" evidence="1">
    <location>
        <position position="1"/>
    </location>
</feature>
<evidence type="ECO:0000313" key="1">
    <source>
        <dbReference type="EMBL" id="GAI98617.1"/>
    </source>
</evidence>
<dbReference type="EMBL" id="BARW01017081">
    <property type="protein sequence ID" value="GAI98617.1"/>
    <property type="molecule type" value="Genomic_DNA"/>
</dbReference>
<comment type="caution">
    <text evidence="1">The sequence shown here is derived from an EMBL/GenBank/DDBJ whole genome shotgun (WGS) entry which is preliminary data.</text>
</comment>
<sequence length="66" mass="7748">GWLHAFDLYLEQKDVEHIDFVDKQFVLTYERLLSSGDSKGFHELPPNGYGLWKFSDEIEEQGVFPE</sequence>
<protein>
    <submittedName>
        <fullName evidence="1">Uncharacterized protein</fullName>
    </submittedName>
</protein>
<proteinExistence type="predicted"/>
<name>X1SZY0_9ZZZZ</name>
<gene>
    <name evidence="1" type="ORF">S12H4_29590</name>
</gene>
<accession>X1SZY0</accession>
<reference evidence="1" key="1">
    <citation type="journal article" date="2014" name="Front. Microbiol.">
        <title>High frequency of phylogenetically diverse reductive dehalogenase-homologous genes in deep subseafloor sedimentary metagenomes.</title>
        <authorList>
            <person name="Kawai M."/>
            <person name="Futagami T."/>
            <person name="Toyoda A."/>
            <person name="Takaki Y."/>
            <person name="Nishi S."/>
            <person name="Hori S."/>
            <person name="Arai W."/>
            <person name="Tsubouchi T."/>
            <person name="Morono Y."/>
            <person name="Uchiyama I."/>
            <person name="Ito T."/>
            <person name="Fujiyama A."/>
            <person name="Inagaki F."/>
            <person name="Takami H."/>
        </authorList>
    </citation>
    <scope>NUCLEOTIDE SEQUENCE</scope>
    <source>
        <strain evidence="1">Expedition CK06-06</strain>
    </source>
</reference>
<dbReference type="AlphaFoldDB" id="X1SZY0"/>